<accession>A0A7G1KTE4</accession>
<dbReference type="EMBL" id="AP023396">
    <property type="protein sequence ID" value="BCK57836.1"/>
    <property type="molecule type" value="Genomic_DNA"/>
</dbReference>
<organism evidence="8 9">
    <name type="scientific">Nocardia wallacei</name>
    <dbReference type="NCBI Taxonomy" id="480035"/>
    <lineage>
        <taxon>Bacteria</taxon>
        <taxon>Bacillati</taxon>
        <taxon>Actinomycetota</taxon>
        <taxon>Actinomycetes</taxon>
        <taxon>Mycobacteriales</taxon>
        <taxon>Nocardiaceae</taxon>
        <taxon>Nocardia</taxon>
    </lineage>
</organism>
<dbReference type="AlphaFoldDB" id="A0A7G1KTE4"/>
<keyword evidence="2" id="KW-1003">Cell membrane</keyword>
<dbReference type="NCBIfam" id="TIGR00765">
    <property type="entry name" value="yihY_not_rbn"/>
    <property type="match status" value="1"/>
</dbReference>
<dbReference type="GO" id="GO:0005886">
    <property type="term" value="C:plasma membrane"/>
    <property type="evidence" value="ECO:0007669"/>
    <property type="project" value="UniProtKB-SubCell"/>
</dbReference>
<dbReference type="PIRSF" id="PIRSF035875">
    <property type="entry name" value="RNase_BN"/>
    <property type="match status" value="1"/>
</dbReference>
<dbReference type="GeneID" id="80350043"/>
<gene>
    <name evidence="8" type="ORF">NWFMUON74_56080</name>
</gene>
<sequence>MNGSETGGQASVDWSAGPTGLRKRTWWTAVRRLGVALWDDTLTDRAAALTYYSVLSIFPGLIMLTAFVGLLRPSATSPLIGAIRELGPGRGTELLVDVVNELQGSRQLAGPLAFVGLAVAMWIASGYVGAFVRAANGIYEVREGRPVWKTVPMRLGVTAALVVLIGLCAVVGLATSAVVHRLGGGWFVNSAWSLAKWPVVAVLMGAVVSLLYWVAPNARQPGFRWLTPGSVLAVLVWLVASAGFSVYVAHFGSYNKVYGSLAGAVIFLVWLWILNVAALLGAGLNAELARGRLIEDGAEAEEDEPILPPRDTRAMTSPPRYCG</sequence>
<dbReference type="InterPro" id="IPR017039">
    <property type="entry name" value="Virul_fac_BrkB"/>
</dbReference>
<evidence type="ECO:0000256" key="7">
    <source>
        <dbReference type="SAM" id="Phobius"/>
    </source>
</evidence>
<protein>
    <submittedName>
        <fullName evidence="8">Ribonuclease</fullName>
    </submittedName>
</protein>
<feature type="transmembrane region" description="Helical" evidence="7">
    <location>
        <begin position="112"/>
        <end position="132"/>
    </location>
</feature>
<evidence type="ECO:0000256" key="1">
    <source>
        <dbReference type="ARBA" id="ARBA00004651"/>
    </source>
</evidence>
<keyword evidence="4 7" id="KW-1133">Transmembrane helix</keyword>
<evidence type="ECO:0000313" key="8">
    <source>
        <dbReference type="EMBL" id="BCK57836.1"/>
    </source>
</evidence>
<proteinExistence type="predicted"/>
<feature type="transmembrane region" description="Helical" evidence="7">
    <location>
        <begin position="49"/>
        <end position="71"/>
    </location>
</feature>
<keyword evidence="5 7" id="KW-0472">Membrane</keyword>
<keyword evidence="3 7" id="KW-0812">Transmembrane</keyword>
<dbReference type="PANTHER" id="PTHR30213:SF0">
    <property type="entry name" value="UPF0761 MEMBRANE PROTEIN YIHY"/>
    <property type="match status" value="1"/>
</dbReference>
<keyword evidence="9" id="KW-1185">Reference proteome</keyword>
<evidence type="ECO:0000313" key="9">
    <source>
        <dbReference type="Proteomes" id="UP000516173"/>
    </source>
</evidence>
<feature type="transmembrane region" description="Helical" evidence="7">
    <location>
        <begin position="226"/>
        <end position="249"/>
    </location>
</feature>
<evidence type="ECO:0000256" key="2">
    <source>
        <dbReference type="ARBA" id="ARBA00022475"/>
    </source>
</evidence>
<feature type="transmembrane region" description="Helical" evidence="7">
    <location>
        <begin position="153"/>
        <end position="174"/>
    </location>
</feature>
<dbReference type="KEGG" id="nwl:NWFMUON74_56080"/>
<dbReference type="Pfam" id="PF03631">
    <property type="entry name" value="Virul_fac_BrkB"/>
    <property type="match status" value="1"/>
</dbReference>
<evidence type="ECO:0000256" key="4">
    <source>
        <dbReference type="ARBA" id="ARBA00022989"/>
    </source>
</evidence>
<dbReference type="Proteomes" id="UP000516173">
    <property type="component" value="Chromosome"/>
</dbReference>
<feature type="transmembrane region" description="Helical" evidence="7">
    <location>
        <begin position="194"/>
        <end position="214"/>
    </location>
</feature>
<dbReference type="PANTHER" id="PTHR30213">
    <property type="entry name" value="INNER MEMBRANE PROTEIN YHJD"/>
    <property type="match status" value="1"/>
</dbReference>
<reference evidence="8 9" key="1">
    <citation type="submission" date="2020-08" db="EMBL/GenBank/DDBJ databases">
        <title>Genome Sequencing of Nocardia wallacei strain FMUON74 and assembly.</title>
        <authorList>
            <person name="Toyokawa M."/>
            <person name="Uesaka K."/>
        </authorList>
    </citation>
    <scope>NUCLEOTIDE SEQUENCE [LARGE SCALE GENOMIC DNA]</scope>
    <source>
        <strain evidence="8 9">FMUON74</strain>
    </source>
</reference>
<dbReference type="RefSeq" id="WP_187684685.1">
    <property type="nucleotide sequence ID" value="NZ_AP023396.1"/>
</dbReference>
<feature type="transmembrane region" description="Helical" evidence="7">
    <location>
        <begin position="261"/>
        <end position="284"/>
    </location>
</feature>
<evidence type="ECO:0000256" key="6">
    <source>
        <dbReference type="SAM" id="MobiDB-lite"/>
    </source>
</evidence>
<evidence type="ECO:0000256" key="5">
    <source>
        <dbReference type="ARBA" id="ARBA00023136"/>
    </source>
</evidence>
<name>A0A7G1KTE4_9NOCA</name>
<feature type="region of interest" description="Disordered" evidence="6">
    <location>
        <begin position="301"/>
        <end position="323"/>
    </location>
</feature>
<evidence type="ECO:0000256" key="3">
    <source>
        <dbReference type="ARBA" id="ARBA00022692"/>
    </source>
</evidence>
<comment type="subcellular location">
    <subcellularLocation>
        <location evidence="1">Cell membrane</location>
        <topology evidence="1">Multi-pass membrane protein</topology>
    </subcellularLocation>
</comment>